<sequence>MDQNFETQLANLELALYERASRWRTVNDWPAESLLSCGQAGVLAGLAGMSGWSALRQVQTLIGLARADLVTTFIITQHLGALKRLIASDRASEQADIIEALSSGRSIGSVGISHLTTSRRHLDRPVVTASPVDGGLTLDGCIPWVTGASQVDWIVVGATLPDATEVLALVDANTAGLQPGPGAKMIAMEASCTDAVHLNSVFVPWLSILAGPELNVLSGGSRAVKKSSGAGGLQTSALALGLSFAALRFLEDEATRRDNLLGIVEKFSAEHTQLRQRIESATEADSAVDLAELRTQANQLVQRTTAAAMTTAKGAGLMVDHPVGRYCQQAFFFLVWSCPQPVADAHLCEMAGLMDA</sequence>
<dbReference type="Proteomes" id="UP001239462">
    <property type="component" value="Unassembled WGS sequence"/>
</dbReference>
<name>A0ABT7PQA2_9BACT</name>
<reference evidence="1 2" key="1">
    <citation type="submission" date="2023-06" db="EMBL/GenBank/DDBJ databases">
        <title>Roseiconus lacunae JC819 isolated from Gulf of Mannar region, Tamil Nadu.</title>
        <authorList>
            <person name="Pk S."/>
            <person name="Ch S."/>
            <person name="Ch V.R."/>
        </authorList>
    </citation>
    <scope>NUCLEOTIDE SEQUENCE [LARGE SCALE GENOMIC DNA]</scope>
    <source>
        <strain evidence="1 2">JC819</strain>
    </source>
</reference>
<gene>
    <name evidence="1" type="ORF">QTN89_24740</name>
</gene>
<dbReference type="EMBL" id="JASZZN010000024">
    <property type="protein sequence ID" value="MDM4018684.1"/>
    <property type="molecule type" value="Genomic_DNA"/>
</dbReference>
<accession>A0ABT7PQA2</accession>
<dbReference type="InterPro" id="IPR046373">
    <property type="entry name" value="Acyl-CoA_Oxase/DH_mid-dom_sf"/>
</dbReference>
<dbReference type="PANTHER" id="PTHR43884">
    <property type="entry name" value="ACYL-COA DEHYDROGENASE"/>
    <property type="match status" value="1"/>
</dbReference>
<keyword evidence="1" id="KW-0560">Oxidoreductase</keyword>
<dbReference type="SUPFAM" id="SSF56645">
    <property type="entry name" value="Acyl-CoA dehydrogenase NM domain-like"/>
    <property type="match status" value="1"/>
</dbReference>
<evidence type="ECO:0000313" key="1">
    <source>
        <dbReference type="EMBL" id="MDM4018684.1"/>
    </source>
</evidence>
<dbReference type="PANTHER" id="PTHR43884:SF12">
    <property type="entry name" value="ISOVALERYL-COA DEHYDROGENASE, MITOCHONDRIAL-RELATED"/>
    <property type="match status" value="1"/>
</dbReference>
<protein>
    <submittedName>
        <fullName evidence="1">Acyl-CoA dehydrogenase family protein</fullName>
        <ecNumber evidence="1">1.-.-.-</ecNumber>
    </submittedName>
</protein>
<dbReference type="GO" id="GO:0016491">
    <property type="term" value="F:oxidoreductase activity"/>
    <property type="evidence" value="ECO:0007669"/>
    <property type="project" value="UniProtKB-KW"/>
</dbReference>
<comment type="caution">
    <text evidence="1">The sequence shown here is derived from an EMBL/GenBank/DDBJ whole genome shotgun (WGS) entry which is preliminary data.</text>
</comment>
<proteinExistence type="predicted"/>
<dbReference type="InterPro" id="IPR009100">
    <property type="entry name" value="AcylCoA_DH/oxidase_NM_dom_sf"/>
</dbReference>
<dbReference type="RefSeq" id="WP_230776532.1">
    <property type="nucleotide sequence ID" value="NZ_JAJMQV010000085.1"/>
</dbReference>
<organism evidence="1 2">
    <name type="scientific">Roseiconus lacunae</name>
    <dbReference type="NCBI Taxonomy" id="2605694"/>
    <lineage>
        <taxon>Bacteria</taxon>
        <taxon>Pseudomonadati</taxon>
        <taxon>Planctomycetota</taxon>
        <taxon>Planctomycetia</taxon>
        <taxon>Pirellulales</taxon>
        <taxon>Pirellulaceae</taxon>
        <taxon>Roseiconus</taxon>
    </lineage>
</organism>
<dbReference type="Gene3D" id="2.40.110.10">
    <property type="entry name" value="Butyryl-CoA Dehydrogenase, subunit A, domain 2"/>
    <property type="match status" value="1"/>
</dbReference>
<dbReference type="EC" id="1.-.-.-" evidence="1"/>
<evidence type="ECO:0000313" key="2">
    <source>
        <dbReference type="Proteomes" id="UP001239462"/>
    </source>
</evidence>
<keyword evidence="2" id="KW-1185">Reference proteome</keyword>